<dbReference type="EMBL" id="JAABNT010000014">
    <property type="protein sequence ID" value="NEK24345.1"/>
    <property type="molecule type" value="Genomic_DNA"/>
</dbReference>
<evidence type="ECO:0000313" key="2">
    <source>
        <dbReference type="Proteomes" id="UP000468591"/>
    </source>
</evidence>
<name>A0A6P0CH16_9RHOB</name>
<sequence>MWFMYALGALALGAAVLALYEWRKRRSIVTNDSPDPTRDCVRAAYTDAEKLRAESSIAQPPHGGSIF</sequence>
<organism evidence="1 2">
    <name type="scientific">Sulfitobacter sediminilitoris</name>
    <dbReference type="NCBI Taxonomy" id="2698830"/>
    <lineage>
        <taxon>Bacteria</taxon>
        <taxon>Pseudomonadati</taxon>
        <taxon>Pseudomonadota</taxon>
        <taxon>Alphaproteobacteria</taxon>
        <taxon>Rhodobacterales</taxon>
        <taxon>Roseobacteraceae</taxon>
        <taxon>Sulfitobacter</taxon>
    </lineage>
</organism>
<dbReference type="AlphaFoldDB" id="A0A6P0CH16"/>
<proteinExistence type="predicted"/>
<evidence type="ECO:0000313" key="1">
    <source>
        <dbReference type="EMBL" id="NEK24345.1"/>
    </source>
</evidence>
<comment type="caution">
    <text evidence="1">The sequence shown here is derived from an EMBL/GenBank/DDBJ whole genome shotgun (WGS) entry which is preliminary data.</text>
</comment>
<reference evidence="1 2" key="1">
    <citation type="submission" date="2020-01" db="EMBL/GenBank/DDBJ databases">
        <title>Sulfitobacter sediminilitoris sp. nov., isolated from a tidal flat.</title>
        <authorList>
            <person name="Park S."/>
            <person name="Yoon J.-H."/>
        </authorList>
    </citation>
    <scope>NUCLEOTIDE SEQUENCE [LARGE SCALE GENOMIC DNA]</scope>
    <source>
        <strain evidence="1 2">JBTF-M27</strain>
    </source>
</reference>
<keyword evidence="2" id="KW-1185">Reference proteome</keyword>
<dbReference type="Proteomes" id="UP000468591">
    <property type="component" value="Unassembled WGS sequence"/>
</dbReference>
<dbReference type="RefSeq" id="WP_164355270.1">
    <property type="nucleotide sequence ID" value="NZ_JAABNT010000014.1"/>
</dbReference>
<accession>A0A6P0CH16</accession>
<protein>
    <submittedName>
        <fullName evidence="1">Uncharacterized protein</fullName>
    </submittedName>
</protein>
<gene>
    <name evidence="1" type="ORF">GV827_18325</name>
</gene>